<keyword evidence="9" id="KW-1185">Reference proteome</keyword>
<evidence type="ECO:0000259" key="7">
    <source>
        <dbReference type="SMART" id="SM00906"/>
    </source>
</evidence>
<evidence type="ECO:0000313" key="8">
    <source>
        <dbReference type="EMBL" id="KAK5048259.1"/>
    </source>
</evidence>
<dbReference type="GO" id="GO:0005634">
    <property type="term" value="C:nucleus"/>
    <property type="evidence" value="ECO:0007669"/>
    <property type="project" value="UniProtKB-SubCell"/>
</dbReference>
<dbReference type="GO" id="GO:0000981">
    <property type="term" value="F:DNA-binding transcription factor activity, RNA polymerase II-specific"/>
    <property type="evidence" value="ECO:0007669"/>
    <property type="project" value="InterPro"/>
</dbReference>
<dbReference type="GO" id="GO:0003677">
    <property type="term" value="F:DNA binding"/>
    <property type="evidence" value="ECO:0007669"/>
    <property type="project" value="InterPro"/>
</dbReference>
<evidence type="ECO:0000256" key="1">
    <source>
        <dbReference type="ARBA" id="ARBA00004123"/>
    </source>
</evidence>
<proteinExistence type="predicted"/>
<dbReference type="EMBL" id="JAVRRD010000022">
    <property type="protein sequence ID" value="KAK5048259.1"/>
    <property type="molecule type" value="Genomic_DNA"/>
</dbReference>
<keyword evidence="4" id="KW-0804">Transcription</keyword>
<evidence type="ECO:0000313" key="9">
    <source>
        <dbReference type="Proteomes" id="UP001358417"/>
    </source>
</evidence>
<organism evidence="8 9">
    <name type="scientific">Exophiala bonariae</name>
    <dbReference type="NCBI Taxonomy" id="1690606"/>
    <lineage>
        <taxon>Eukaryota</taxon>
        <taxon>Fungi</taxon>
        <taxon>Dikarya</taxon>
        <taxon>Ascomycota</taxon>
        <taxon>Pezizomycotina</taxon>
        <taxon>Eurotiomycetes</taxon>
        <taxon>Chaetothyriomycetidae</taxon>
        <taxon>Chaetothyriales</taxon>
        <taxon>Herpotrichiellaceae</taxon>
        <taxon>Exophiala</taxon>
    </lineage>
</organism>
<dbReference type="InterPro" id="IPR050815">
    <property type="entry name" value="TF_fung"/>
</dbReference>
<dbReference type="InterPro" id="IPR007219">
    <property type="entry name" value="XnlR_reg_dom"/>
</dbReference>
<feature type="domain" description="Xylanolytic transcriptional activator regulatory" evidence="7">
    <location>
        <begin position="244"/>
        <end position="332"/>
    </location>
</feature>
<dbReference type="GO" id="GO:0006351">
    <property type="term" value="P:DNA-templated transcription"/>
    <property type="evidence" value="ECO:0007669"/>
    <property type="project" value="InterPro"/>
</dbReference>
<keyword evidence="2" id="KW-0479">Metal-binding</keyword>
<keyword evidence="3" id="KW-0805">Transcription regulation</keyword>
<evidence type="ECO:0000256" key="5">
    <source>
        <dbReference type="ARBA" id="ARBA00023242"/>
    </source>
</evidence>
<dbReference type="SMART" id="SM00906">
    <property type="entry name" value="Fungal_trans"/>
    <property type="match status" value="1"/>
</dbReference>
<gene>
    <name evidence="8" type="ORF">LTR84_005929</name>
</gene>
<evidence type="ECO:0000256" key="6">
    <source>
        <dbReference type="SAM" id="MobiDB-lite"/>
    </source>
</evidence>
<keyword evidence="5" id="KW-0539">Nucleus</keyword>
<evidence type="ECO:0000256" key="4">
    <source>
        <dbReference type="ARBA" id="ARBA00023163"/>
    </source>
</evidence>
<comment type="caution">
    <text evidence="8">The sequence shown here is derived from an EMBL/GenBank/DDBJ whole genome shotgun (WGS) entry which is preliminary data.</text>
</comment>
<dbReference type="PANTHER" id="PTHR47338:SF23">
    <property type="entry name" value="ZN(II)2CYS6 TRANSCRIPTION FACTOR (EUROFUNG)"/>
    <property type="match status" value="1"/>
</dbReference>
<name>A0AAV9N5P1_9EURO</name>
<dbReference type="PANTHER" id="PTHR47338">
    <property type="entry name" value="ZN(II)2CYS6 TRANSCRIPTION FACTOR (EUROFUNG)-RELATED"/>
    <property type="match status" value="1"/>
</dbReference>
<reference evidence="8 9" key="1">
    <citation type="submission" date="2023-08" db="EMBL/GenBank/DDBJ databases">
        <title>Black Yeasts Isolated from many extreme environments.</title>
        <authorList>
            <person name="Coleine C."/>
            <person name="Stajich J.E."/>
            <person name="Selbmann L."/>
        </authorList>
    </citation>
    <scope>NUCLEOTIDE SEQUENCE [LARGE SCALE GENOMIC DNA]</scope>
    <source>
        <strain evidence="8 9">CCFEE 5792</strain>
    </source>
</reference>
<accession>A0AAV9N5P1</accession>
<dbReference type="GO" id="GO:0008270">
    <property type="term" value="F:zinc ion binding"/>
    <property type="evidence" value="ECO:0007669"/>
    <property type="project" value="InterPro"/>
</dbReference>
<sequence>MPKSYSQFQPTDAGPEAIESHVFDHSSKRRPDRNFDGLELTSSDDESHIANVLSKLSHEIQLLTSTLGSTLGTLPNSSIHLRHAENEEEHNDARPRKRARRLDENTQPVPSETVLMSREKFQYGEEKYPTPPSIACLNDLLAVYFTYMQPWLPIVHEAAFRRKISTPEGQQQMSLVLHAMVFAALRFVKTEDGQSLDATYVRAETTKSRNIVRLGAMEELSVENLQALAILAFTEIGNGAAHKAWPVIGSLTRTVEYLQLTVELEDLEKRNGLLRSACELRDPVNWVEEEERRRVFWNIFILDRFCSVTTGSNTSLTSADVSRRLPICGGHWYRETPAVTPYFGIWDRSVAGINKSITFLPAHHWHTSPSTNIDITEAASASPTVPRPVTSSETVDMSTVGAFAYFVESMESLSRVVAYFLHQKINFDNRQEVSSWLVRFKELDLRLVHWKMFLPQQWKDSGVSRRDFPGVMDPNMTVAHATHNASMILLHQSIAYPGLKLQGINLPSSYSADTCQHAAIETANITSKYLETTSRCFPVSPQLGFSAFVGGRVLLCE</sequence>
<protein>
    <recommendedName>
        <fullName evidence="7">Xylanolytic transcriptional activator regulatory domain-containing protein</fullName>
    </recommendedName>
</protein>
<dbReference type="RefSeq" id="XP_064703717.1">
    <property type="nucleotide sequence ID" value="XM_064849493.1"/>
</dbReference>
<comment type="subcellular location">
    <subcellularLocation>
        <location evidence="1">Nucleus</location>
    </subcellularLocation>
</comment>
<evidence type="ECO:0000256" key="3">
    <source>
        <dbReference type="ARBA" id="ARBA00023015"/>
    </source>
</evidence>
<dbReference type="AlphaFoldDB" id="A0AAV9N5P1"/>
<feature type="region of interest" description="Disordered" evidence="6">
    <location>
        <begin position="82"/>
        <end position="116"/>
    </location>
</feature>
<dbReference type="Pfam" id="PF04082">
    <property type="entry name" value="Fungal_trans"/>
    <property type="match status" value="1"/>
</dbReference>
<dbReference type="Proteomes" id="UP001358417">
    <property type="component" value="Unassembled WGS sequence"/>
</dbReference>
<evidence type="ECO:0000256" key="2">
    <source>
        <dbReference type="ARBA" id="ARBA00022723"/>
    </source>
</evidence>
<dbReference type="GeneID" id="89974103"/>
<dbReference type="CDD" id="cd12148">
    <property type="entry name" value="fungal_TF_MHR"/>
    <property type="match status" value="1"/>
</dbReference>